<reference evidence="1 2" key="1">
    <citation type="journal article" date="2019" name="Environ. Microbiol.">
        <title>Species interactions and distinct microbial communities in high Arctic permafrost affected cryosols are associated with the CH4 and CO2 gas fluxes.</title>
        <authorList>
            <person name="Altshuler I."/>
            <person name="Hamel J."/>
            <person name="Turney S."/>
            <person name="Magnuson E."/>
            <person name="Levesque R."/>
            <person name="Greer C."/>
            <person name="Whyte L.G."/>
        </authorList>
    </citation>
    <scope>NUCLEOTIDE SEQUENCE [LARGE SCALE GENOMIC DNA]</scope>
    <source>
        <strain evidence="1 2">S13Y</strain>
    </source>
</reference>
<dbReference type="Proteomes" id="UP000319486">
    <property type="component" value="Unassembled WGS sequence"/>
</dbReference>
<proteinExistence type="predicted"/>
<name>A0A502BUP1_9GAMM</name>
<evidence type="ECO:0000313" key="2">
    <source>
        <dbReference type="Proteomes" id="UP000319486"/>
    </source>
</evidence>
<organism evidence="1 2">
    <name type="scientific">Rhodanobacter glycinis</name>
    <dbReference type="NCBI Taxonomy" id="582702"/>
    <lineage>
        <taxon>Bacteria</taxon>
        <taxon>Pseudomonadati</taxon>
        <taxon>Pseudomonadota</taxon>
        <taxon>Gammaproteobacteria</taxon>
        <taxon>Lysobacterales</taxon>
        <taxon>Rhodanobacteraceae</taxon>
        <taxon>Rhodanobacter</taxon>
    </lineage>
</organism>
<comment type="caution">
    <text evidence="1">The sequence shown here is derived from an EMBL/GenBank/DDBJ whole genome shotgun (WGS) entry which is preliminary data.</text>
</comment>
<dbReference type="EMBL" id="RCZO01000015">
    <property type="protein sequence ID" value="TPG04142.1"/>
    <property type="molecule type" value="Genomic_DNA"/>
</dbReference>
<gene>
    <name evidence="1" type="ORF">EAH88_18715</name>
</gene>
<sequence>MNSLAESFREPGHTYLSPHRVGIALGLQIQSVAERARVSRNTPAARPQNESLQQYLRDVVRVLAAAERMAGGDRSSAIFWFMNEPLQDFDYLTPDALLQRGKAQVVIDYIESIAGGATG</sequence>
<dbReference type="RefSeq" id="WP_140656248.1">
    <property type="nucleotide sequence ID" value="NZ_RCZO01000015.1"/>
</dbReference>
<protein>
    <submittedName>
        <fullName evidence="1">DUF2384 domain-containing protein</fullName>
    </submittedName>
</protein>
<evidence type="ECO:0000313" key="1">
    <source>
        <dbReference type="EMBL" id="TPG04142.1"/>
    </source>
</evidence>
<keyword evidence="2" id="KW-1185">Reference proteome</keyword>
<accession>A0A502BUP1</accession>
<dbReference type="AlphaFoldDB" id="A0A502BUP1"/>